<reference evidence="1" key="1">
    <citation type="submission" date="2021-10" db="EMBL/GenBank/DDBJ databases">
        <authorList>
            <person name="Piombo E."/>
        </authorList>
    </citation>
    <scope>NUCLEOTIDE SEQUENCE</scope>
</reference>
<dbReference type="Proteomes" id="UP000696573">
    <property type="component" value="Unassembled WGS sequence"/>
</dbReference>
<dbReference type="AlphaFoldDB" id="A0A9N9VMM7"/>
<sequence length="108" mass="12144">MYGSESVLSCWCHCPFWAWTADSGKLLLVLQSRTAPGQRWDVPAILWWADTPELEQSSLLGSISYLEELKLGGCQGLRIDAVDPENVFRGCVVAVRWHRGRPRDVLSV</sequence>
<protein>
    <submittedName>
        <fullName evidence="1">Uncharacterized protein</fullName>
    </submittedName>
</protein>
<dbReference type="EMBL" id="CABFNQ020000725">
    <property type="protein sequence ID" value="CAH0026600.1"/>
    <property type="molecule type" value="Genomic_DNA"/>
</dbReference>
<evidence type="ECO:0000313" key="2">
    <source>
        <dbReference type="Proteomes" id="UP000696573"/>
    </source>
</evidence>
<name>A0A9N9VMM7_9HYPO</name>
<keyword evidence="2" id="KW-1185">Reference proteome</keyword>
<evidence type="ECO:0000313" key="1">
    <source>
        <dbReference type="EMBL" id="CAH0026600.1"/>
    </source>
</evidence>
<comment type="caution">
    <text evidence="1">The sequence shown here is derived from an EMBL/GenBank/DDBJ whole genome shotgun (WGS) entry which is preliminary data.</text>
</comment>
<gene>
    <name evidence="1" type="ORF">CRHIZ90672A_00002700</name>
</gene>
<organism evidence="1 2">
    <name type="scientific">Clonostachys rhizophaga</name>
    <dbReference type="NCBI Taxonomy" id="160324"/>
    <lineage>
        <taxon>Eukaryota</taxon>
        <taxon>Fungi</taxon>
        <taxon>Dikarya</taxon>
        <taxon>Ascomycota</taxon>
        <taxon>Pezizomycotina</taxon>
        <taxon>Sordariomycetes</taxon>
        <taxon>Hypocreomycetidae</taxon>
        <taxon>Hypocreales</taxon>
        <taxon>Bionectriaceae</taxon>
        <taxon>Clonostachys</taxon>
    </lineage>
</organism>
<accession>A0A9N9VMM7</accession>
<proteinExistence type="predicted"/>